<dbReference type="RefSeq" id="WP_188757228.1">
    <property type="nucleotide sequence ID" value="NZ_BMJY01000024.1"/>
</dbReference>
<keyword evidence="2" id="KW-0472">Membrane</keyword>
<name>A0A917IIE7_9MICO</name>
<gene>
    <name evidence="4" type="ORF">GCM10010921_30180</name>
</gene>
<dbReference type="InterPro" id="IPR022385">
    <property type="entry name" value="Rhs_assc_core"/>
</dbReference>
<feature type="domain" description="Teneurin-like YD-shell" evidence="3">
    <location>
        <begin position="90"/>
        <end position="341"/>
    </location>
</feature>
<dbReference type="Gene3D" id="2.180.10.10">
    <property type="entry name" value="RHS repeat-associated core"/>
    <property type="match status" value="1"/>
</dbReference>
<dbReference type="PANTHER" id="PTHR32305">
    <property type="match status" value="1"/>
</dbReference>
<dbReference type="EMBL" id="BMJY01000024">
    <property type="protein sequence ID" value="GGH51013.1"/>
    <property type="molecule type" value="Genomic_DNA"/>
</dbReference>
<evidence type="ECO:0000256" key="1">
    <source>
        <dbReference type="ARBA" id="ARBA00022737"/>
    </source>
</evidence>
<dbReference type="Pfam" id="PF25023">
    <property type="entry name" value="TEN_YD-shell"/>
    <property type="match status" value="1"/>
</dbReference>
<feature type="transmembrane region" description="Helical" evidence="2">
    <location>
        <begin position="429"/>
        <end position="448"/>
    </location>
</feature>
<reference evidence="4" key="2">
    <citation type="submission" date="2020-09" db="EMBL/GenBank/DDBJ databases">
        <authorList>
            <person name="Sun Q."/>
            <person name="Zhou Y."/>
        </authorList>
    </citation>
    <scope>NUCLEOTIDE SEQUENCE</scope>
    <source>
        <strain evidence="4">CGMCC 1.15794</strain>
    </source>
</reference>
<reference evidence="4" key="1">
    <citation type="journal article" date="2014" name="Int. J. Syst. Evol. Microbiol.">
        <title>Complete genome sequence of Corynebacterium casei LMG S-19264T (=DSM 44701T), isolated from a smear-ripened cheese.</title>
        <authorList>
            <consortium name="US DOE Joint Genome Institute (JGI-PGF)"/>
            <person name="Walter F."/>
            <person name="Albersmeier A."/>
            <person name="Kalinowski J."/>
            <person name="Ruckert C."/>
        </authorList>
    </citation>
    <scope>NUCLEOTIDE SEQUENCE</scope>
    <source>
        <strain evidence="4">CGMCC 1.15794</strain>
    </source>
</reference>
<proteinExistence type="predicted"/>
<accession>A0A917IIE7</accession>
<feature type="transmembrane region" description="Helical" evidence="2">
    <location>
        <begin position="399"/>
        <end position="417"/>
    </location>
</feature>
<keyword evidence="2" id="KW-1133">Transmembrane helix</keyword>
<evidence type="ECO:0000313" key="5">
    <source>
        <dbReference type="Proteomes" id="UP000657592"/>
    </source>
</evidence>
<dbReference type="AlphaFoldDB" id="A0A917IIE7"/>
<dbReference type="InterPro" id="IPR056823">
    <property type="entry name" value="TEN-like_YD-shell"/>
</dbReference>
<evidence type="ECO:0000256" key="2">
    <source>
        <dbReference type="SAM" id="Phobius"/>
    </source>
</evidence>
<keyword evidence="1" id="KW-0677">Repeat</keyword>
<dbReference type="Proteomes" id="UP000657592">
    <property type="component" value="Unassembled WGS sequence"/>
</dbReference>
<evidence type="ECO:0000313" key="4">
    <source>
        <dbReference type="EMBL" id="GGH51013.1"/>
    </source>
</evidence>
<comment type="caution">
    <text evidence="4">The sequence shown here is derived from an EMBL/GenBank/DDBJ whole genome shotgun (WGS) entry which is preliminary data.</text>
</comment>
<keyword evidence="2" id="KW-0812">Transmembrane</keyword>
<protein>
    <recommendedName>
        <fullName evidence="3">Teneurin-like YD-shell domain-containing protein</fullName>
    </recommendedName>
</protein>
<dbReference type="PANTHER" id="PTHR32305:SF15">
    <property type="entry name" value="PROTEIN RHSA-RELATED"/>
    <property type="match status" value="1"/>
</dbReference>
<keyword evidence="5" id="KW-1185">Reference proteome</keyword>
<dbReference type="InterPro" id="IPR050708">
    <property type="entry name" value="T6SS_VgrG/RHS"/>
</dbReference>
<evidence type="ECO:0000259" key="3">
    <source>
        <dbReference type="Pfam" id="PF25023"/>
    </source>
</evidence>
<sequence length="490" mass="51669">MTVDGELLAQTYYRHGTSQLTDVTFANGQWSTLGYDRHGRQISADLRDTNTEFPKDTHVATRSPAGRITELASFEDGDSLFPDLRGAEIHYDGAGRVIEWHGPDGIERYGYDEAECGFALAGRNTNRTSVSTPAGTRTYCYDEADRLIKGGSADALQYDDRGNTLATGWDRYAYDATSRLIAAFSDIKDGYTEYTRDPVHRVAQRVSWRDGAQTTAVYGYSGFGEHVTFLADTAGRVIERYVSLPGGVRVTLSGGTQRWAHADLIGNVAVVLDEHGDLVSERASYNPWGEGAPPRSQDGTAQPGFLGTDGRLTDLVDEFDPIIDMGARTYHPELGRFLNVDPVVGGCANDYVYVYGDPINSSDPKGTFSCWKDGVGWALSVAALGLGIASLAALGPAAFALGAGSLLLGGGAALLDIDACFARGKGDSCALLGIGLASIGLGAGGTLLRHWSAGTLLGLGSAATGTLPVLAPFQGSGGPRGSGGRAGTRC</sequence>
<dbReference type="NCBIfam" id="TIGR03696">
    <property type="entry name" value="Rhs_assc_core"/>
    <property type="match status" value="1"/>
</dbReference>
<organism evidence="4 5">
    <name type="scientific">Microbacterium album</name>
    <dbReference type="NCBI Taxonomy" id="2053191"/>
    <lineage>
        <taxon>Bacteria</taxon>
        <taxon>Bacillati</taxon>
        <taxon>Actinomycetota</taxon>
        <taxon>Actinomycetes</taxon>
        <taxon>Micrococcales</taxon>
        <taxon>Microbacteriaceae</taxon>
        <taxon>Microbacterium</taxon>
    </lineage>
</organism>